<feature type="region of interest" description="Disordered" evidence="5">
    <location>
        <begin position="349"/>
        <end position="500"/>
    </location>
</feature>
<dbReference type="PANTHER" id="PTHR14150:SF12">
    <property type="entry name" value="U3 SMALL NUCLEOLAR RNA-ASSOCIATED PROTEIN 14 HOMOLOG A"/>
    <property type="match status" value="1"/>
</dbReference>
<organism evidence="6">
    <name type="scientific">Moina brachiata</name>
    <dbReference type="NCBI Taxonomy" id="675436"/>
    <lineage>
        <taxon>Eukaryota</taxon>
        <taxon>Metazoa</taxon>
        <taxon>Ecdysozoa</taxon>
        <taxon>Arthropoda</taxon>
        <taxon>Crustacea</taxon>
        <taxon>Branchiopoda</taxon>
        <taxon>Diplostraca</taxon>
        <taxon>Cladocera</taxon>
        <taxon>Anomopoda</taxon>
        <taxon>Moinidae</taxon>
        <taxon>Moina</taxon>
    </lineage>
</organism>
<evidence type="ECO:0000313" key="6">
    <source>
        <dbReference type="EMBL" id="SVE93090.1"/>
    </source>
</evidence>
<reference evidence="6" key="1">
    <citation type="submission" date="2018-08" db="EMBL/GenBank/DDBJ databases">
        <authorList>
            <person name="Cornetti L."/>
        </authorList>
    </citation>
    <scope>NUCLEOTIDE SEQUENCE</scope>
    <source>
        <strain evidence="6">DE-FRO-2-1</strain>
    </source>
</reference>
<feature type="compositionally biased region" description="Polar residues" evidence="5">
    <location>
        <begin position="473"/>
        <end position="487"/>
    </location>
</feature>
<feature type="compositionally biased region" description="Acidic residues" evidence="5">
    <location>
        <begin position="521"/>
        <end position="532"/>
    </location>
</feature>
<keyword evidence="3" id="KW-0597">Phosphoprotein</keyword>
<dbReference type="AlphaFoldDB" id="A0A4Y7NIP3"/>
<keyword evidence="4" id="KW-0539">Nucleus</keyword>
<feature type="region of interest" description="Disordered" evidence="5">
    <location>
        <begin position="297"/>
        <end position="332"/>
    </location>
</feature>
<feature type="compositionally biased region" description="Basic residues" evidence="5">
    <location>
        <begin position="707"/>
        <end position="730"/>
    </location>
</feature>
<feature type="region of interest" description="Disordered" evidence="5">
    <location>
        <begin position="513"/>
        <end position="532"/>
    </location>
</feature>
<accession>A0A4Y7NIP3</accession>
<evidence type="ECO:0000256" key="5">
    <source>
        <dbReference type="SAM" id="MobiDB-lite"/>
    </source>
</evidence>
<dbReference type="Pfam" id="PF04615">
    <property type="entry name" value="Utp14"/>
    <property type="match status" value="1"/>
</dbReference>
<feature type="compositionally biased region" description="Polar residues" evidence="5">
    <location>
        <begin position="443"/>
        <end position="465"/>
    </location>
</feature>
<feature type="region of interest" description="Disordered" evidence="5">
    <location>
        <begin position="1"/>
        <end position="25"/>
    </location>
</feature>
<feature type="compositionally biased region" description="Basic and acidic residues" evidence="5">
    <location>
        <begin position="689"/>
        <end position="706"/>
    </location>
</feature>
<dbReference type="GO" id="GO:0006364">
    <property type="term" value="P:rRNA processing"/>
    <property type="evidence" value="ECO:0007669"/>
    <property type="project" value="InterPro"/>
</dbReference>
<proteinExistence type="evidence at transcript level"/>
<feature type="compositionally biased region" description="Polar residues" evidence="5">
    <location>
        <begin position="411"/>
        <end position="420"/>
    </location>
</feature>
<name>A0A4Y7NIP3_9CRUS</name>
<dbReference type="EMBL" id="LR023471">
    <property type="protein sequence ID" value="SVE93090.1"/>
    <property type="molecule type" value="mRNA"/>
</dbReference>
<dbReference type="GO" id="GO:0032040">
    <property type="term" value="C:small-subunit processome"/>
    <property type="evidence" value="ECO:0007669"/>
    <property type="project" value="InterPro"/>
</dbReference>
<comment type="subcellular location">
    <subcellularLocation>
        <location evidence="1">Nucleus</location>
        <location evidence="1">Nucleolus</location>
    </subcellularLocation>
</comment>
<evidence type="ECO:0000256" key="3">
    <source>
        <dbReference type="ARBA" id="ARBA00022553"/>
    </source>
</evidence>
<comment type="similarity">
    <text evidence="2">Belongs to the UTP14 family.</text>
</comment>
<protein>
    <submittedName>
        <fullName evidence="6">EOG090X08JJ</fullName>
    </submittedName>
</protein>
<evidence type="ECO:0000256" key="2">
    <source>
        <dbReference type="ARBA" id="ARBA00007774"/>
    </source>
</evidence>
<dbReference type="InterPro" id="IPR006709">
    <property type="entry name" value="SSU_processome_Utp14"/>
</dbReference>
<gene>
    <name evidence="6" type="primary">EOG090X08JJ</name>
</gene>
<feature type="region of interest" description="Disordered" evidence="5">
    <location>
        <begin position="684"/>
        <end position="730"/>
    </location>
</feature>
<dbReference type="PANTHER" id="PTHR14150">
    <property type="entry name" value="U3 SMALL NUCLEOLAR RNA-ASSOCIATED PROTEIN 14"/>
    <property type="match status" value="1"/>
</dbReference>
<evidence type="ECO:0000256" key="1">
    <source>
        <dbReference type="ARBA" id="ARBA00004604"/>
    </source>
</evidence>
<sequence>MFSLKRKTLSSMRDEREQSSRRKASVLAKPCLKRIKCNKSKKVKVEDLLKAIAEKPKLGALQTAVKQSKKNARTLQAPLEKPQALRVERAAGYEKVKDEISKWDDVVKGNRTAEQVVYPLNQISVKIQNARDFTAKLKPKTPLEKEISDLLTGNQYVQKENEELTPAEKEALKSMSLKEALERRKELARMKALQSYQEAKARRQNKIKSKTYHRLLKKEKMKNNLKEFEALKELDPEAALEKLSQLEKRRIEERMTLKHKGSGKWAKLQAIRGKYDENAREALADQLRIGKEITRKVKQDVDESEDETTFVIPEITDNPWLGGGTKQSETAQEITSGYRKLWDTLNASKEKRKELMAKDGASNEPSEEKAPTSGMQRPKVVGKPTVSPVQSESEDDSDDDVSHDENEDDNPTNAPEMQNEFSEELAEGTERKKSVADYENVNFGESSKPSRAQAVNLQSKWSVSEISKGKAKNANSSVKQSENNQQRSKNETRKVANIDPNKYVTMENVVTLKSSTVTTEEGADEQDEEEEAAALRRMTLAEAFADDDVVDQFKEEKKRVIDASAPKDIDLTLPGWGDWGGTGLKISKRKKRLFIIKAPPAQKRKDENMGHLIINDDKCAAMRKQRVNDLPFPFRSAAAFESSIRAPVTSTFIPESASRKLTAPKVITKMGAIITPMGEDAIIATANRNNKEEDDKPEKEKRGKREVGKRKKDSGSHKHHQPKAKSLKKK</sequence>
<feature type="compositionally biased region" description="Acidic residues" evidence="5">
    <location>
        <begin position="392"/>
        <end position="410"/>
    </location>
</feature>
<evidence type="ECO:0000256" key="4">
    <source>
        <dbReference type="ARBA" id="ARBA00023242"/>
    </source>
</evidence>